<evidence type="ECO:0000313" key="3">
    <source>
        <dbReference type="Proteomes" id="UP000012960"/>
    </source>
</evidence>
<dbReference type="InterPro" id="IPR006502">
    <property type="entry name" value="PDDEXK-like"/>
</dbReference>
<evidence type="ECO:0000313" key="2">
    <source>
        <dbReference type="EnsemblPlants" id="Ma01_p05180.1"/>
    </source>
</evidence>
<reference evidence="1" key="1">
    <citation type="submission" date="2021-03" db="EMBL/GenBank/DDBJ databases">
        <authorList>
            <consortium name="Genoscope - CEA"/>
            <person name="William W."/>
        </authorList>
    </citation>
    <scope>NUCLEOTIDE SEQUENCE</scope>
    <source>
        <strain evidence="1">Doubled-haploid Pahang</strain>
    </source>
</reference>
<proteinExistence type="predicted"/>
<accession>A0A804HQH7</accession>
<reference evidence="2" key="2">
    <citation type="submission" date="2021-05" db="UniProtKB">
        <authorList>
            <consortium name="EnsemblPlants"/>
        </authorList>
    </citation>
    <scope>IDENTIFICATION</scope>
    <source>
        <strain evidence="2">subsp. malaccensis</strain>
    </source>
</reference>
<sequence length="120" mass="13594">MIESHDQMGSPCDYLEYINVIAKGDTRYIMDINLVAEFEIVKSTTDYVMLLRVVPTIGVHQRHEHVHAVVKAKGVALKATRAQRSHVGDRKLCTVDIGCREMPVSKKKLAMTHRSCEIIF</sequence>
<dbReference type="EnsemblPlants" id="Ma01_t05180.1">
    <property type="protein sequence ID" value="Ma01_p05180.1"/>
    <property type="gene ID" value="Ma01_g05180"/>
</dbReference>
<dbReference type="EMBL" id="HG996466">
    <property type="protein sequence ID" value="CAG1858608.1"/>
    <property type="molecule type" value="Genomic_DNA"/>
</dbReference>
<dbReference type="Proteomes" id="UP000012960">
    <property type="component" value="Unplaced"/>
</dbReference>
<dbReference type="Pfam" id="PF04720">
    <property type="entry name" value="PDDEXK_6"/>
    <property type="match status" value="1"/>
</dbReference>
<keyword evidence="3" id="KW-1185">Reference proteome</keyword>
<organism evidence="2 3">
    <name type="scientific">Musa acuminata subsp. malaccensis</name>
    <name type="common">Wild banana</name>
    <name type="synonym">Musa malaccensis</name>
    <dbReference type="NCBI Taxonomy" id="214687"/>
    <lineage>
        <taxon>Eukaryota</taxon>
        <taxon>Viridiplantae</taxon>
        <taxon>Streptophyta</taxon>
        <taxon>Embryophyta</taxon>
        <taxon>Tracheophyta</taxon>
        <taxon>Spermatophyta</taxon>
        <taxon>Magnoliopsida</taxon>
        <taxon>Liliopsida</taxon>
        <taxon>Zingiberales</taxon>
        <taxon>Musaceae</taxon>
        <taxon>Musa</taxon>
    </lineage>
</organism>
<dbReference type="InParanoid" id="A0A804HQH7"/>
<gene>
    <name evidence="1" type="ORF">GSMUA_289030.1</name>
</gene>
<protein>
    <submittedName>
        <fullName evidence="1">(wild Malaysian banana) hypothetical protein</fullName>
    </submittedName>
</protein>
<dbReference type="Gramene" id="Ma01_t05180.1">
    <property type="protein sequence ID" value="Ma01_p05180.1"/>
    <property type="gene ID" value="Ma01_g05180"/>
</dbReference>
<name>A0A804HQH7_MUSAM</name>
<evidence type="ECO:0000313" key="1">
    <source>
        <dbReference type="EMBL" id="CAG1858608.1"/>
    </source>
</evidence>
<dbReference type="AlphaFoldDB" id="A0A804HQH7"/>